<name>A0A7Z0QRB5_9GAMM</name>
<accession>A0A7Z0QRB5</accession>
<evidence type="ECO:0000313" key="2">
    <source>
        <dbReference type="EMBL" id="NYZ63283.1"/>
    </source>
</evidence>
<reference evidence="2 3" key="1">
    <citation type="submission" date="2020-07" db="EMBL/GenBank/DDBJ databases">
        <title>isolation of Luteimonas sp. SJ-16.</title>
        <authorList>
            <person name="Huang X.-X."/>
            <person name="Xu L."/>
            <person name="Sun J.-Q."/>
        </authorList>
    </citation>
    <scope>NUCLEOTIDE SEQUENCE [LARGE SCALE GENOMIC DNA]</scope>
    <source>
        <strain evidence="2 3">SJ-16</strain>
    </source>
</reference>
<dbReference type="Proteomes" id="UP000589896">
    <property type="component" value="Unassembled WGS sequence"/>
</dbReference>
<comment type="caution">
    <text evidence="2">The sequence shown here is derived from an EMBL/GenBank/DDBJ whole genome shotgun (WGS) entry which is preliminary data.</text>
</comment>
<dbReference type="RefSeq" id="WP_180545484.1">
    <property type="nucleotide sequence ID" value="NZ_JACCJZ010000017.1"/>
</dbReference>
<organism evidence="2 3">
    <name type="scientific">Luteimonas deserti</name>
    <dbReference type="NCBI Taxonomy" id="2752306"/>
    <lineage>
        <taxon>Bacteria</taxon>
        <taxon>Pseudomonadati</taxon>
        <taxon>Pseudomonadota</taxon>
        <taxon>Gammaproteobacteria</taxon>
        <taxon>Lysobacterales</taxon>
        <taxon>Lysobacteraceae</taxon>
        <taxon>Luteimonas</taxon>
    </lineage>
</organism>
<dbReference type="EMBL" id="JACCJZ010000017">
    <property type="protein sequence ID" value="NYZ63283.1"/>
    <property type="molecule type" value="Genomic_DNA"/>
</dbReference>
<feature type="compositionally biased region" description="Basic and acidic residues" evidence="1">
    <location>
        <begin position="273"/>
        <end position="284"/>
    </location>
</feature>
<keyword evidence="3" id="KW-1185">Reference proteome</keyword>
<feature type="compositionally biased region" description="Low complexity" evidence="1">
    <location>
        <begin position="47"/>
        <end position="58"/>
    </location>
</feature>
<evidence type="ECO:0000313" key="3">
    <source>
        <dbReference type="Proteomes" id="UP000589896"/>
    </source>
</evidence>
<dbReference type="Gene3D" id="1.25.40.10">
    <property type="entry name" value="Tetratricopeptide repeat domain"/>
    <property type="match status" value="1"/>
</dbReference>
<gene>
    <name evidence="2" type="ORF">H0E82_10970</name>
</gene>
<dbReference type="InterPro" id="IPR011990">
    <property type="entry name" value="TPR-like_helical_dom_sf"/>
</dbReference>
<feature type="region of interest" description="Disordered" evidence="1">
    <location>
        <begin position="273"/>
        <end position="305"/>
    </location>
</feature>
<feature type="region of interest" description="Disordered" evidence="1">
    <location>
        <begin position="44"/>
        <end position="63"/>
    </location>
</feature>
<sequence>MSGIPVRRWAMPALASAAIGLAALLAWRWHAAAEQQALASDTGGVTGAATQAGAGPVASVPEGPFDAMRPQLEAAAHAGDADAAFRLGRTLAHCIDYTPVPGGRMTAMIAEMVAGAGNAIRIDGRPIGDDRNIDLLLFAHAEATRLCADTDGLRADPPADGALYYVTLAAERGHPEAMALYPDVAFREFKSLSALVDAADEVERRRNRATQMLSVAVRSGEPAALLAMSRAHDADGWLTPDPARALGFWLAFSETPMHRRFPDSLTSEHVRKLEQTASAEERAHARALARELQQPAVDPSEAPRQ</sequence>
<protein>
    <submittedName>
        <fullName evidence="2">Uncharacterized protein</fullName>
    </submittedName>
</protein>
<proteinExistence type="predicted"/>
<evidence type="ECO:0000256" key="1">
    <source>
        <dbReference type="SAM" id="MobiDB-lite"/>
    </source>
</evidence>
<dbReference type="AlphaFoldDB" id="A0A7Z0QRB5"/>